<evidence type="ECO:0000259" key="7">
    <source>
        <dbReference type="PROSITE" id="PS50850"/>
    </source>
</evidence>
<feature type="transmembrane region" description="Helical" evidence="6">
    <location>
        <begin position="41"/>
        <end position="61"/>
    </location>
</feature>
<evidence type="ECO:0000256" key="6">
    <source>
        <dbReference type="SAM" id="Phobius"/>
    </source>
</evidence>
<dbReference type="EMBL" id="JBCAUS010000002">
    <property type="protein sequence ID" value="MEL4304634.1"/>
    <property type="molecule type" value="Genomic_DNA"/>
</dbReference>
<dbReference type="PANTHER" id="PTHR43124">
    <property type="entry name" value="PURINE EFFLUX PUMP PBUE"/>
    <property type="match status" value="1"/>
</dbReference>
<dbReference type="InterPro" id="IPR036259">
    <property type="entry name" value="MFS_trans_sf"/>
</dbReference>
<dbReference type="SUPFAM" id="SSF103473">
    <property type="entry name" value="MFS general substrate transporter"/>
    <property type="match status" value="1"/>
</dbReference>
<feature type="transmembrane region" description="Helical" evidence="6">
    <location>
        <begin position="272"/>
        <end position="305"/>
    </location>
</feature>
<feature type="domain" description="Major facilitator superfamily (MFS) profile" evidence="7">
    <location>
        <begin position="7"/>
        <end position="384"/>
    </location>
</feature>
<dbReference type="Proteomes" id="UP001396646">
    <property type="component" value="Unassembled WGS sequence"/>
</dbReference>
<feature type="transmembrane region" description="Helical" evidence="6">
    <location>
        <begin position="73"/>
        <end position="92"/>
    </location>
</feature>
<dbReference type="Pfam" id="PF07690">
    <property type="entry name" value="MFS_1"/>
    <property type="match status" value="1"/>
</dbReference>
<dbReference type="RefSeq" id="WP_342126345.1">
    <property type="nucleotide sequence ID" value="NZ_JBCAUS010000002.1"/>
</dbReference>
<evidence type="ECO:0000256" key="4">
    <source>
        <dbReference type="ARBA" id="ARBA00022989"/>
    </source>
</evidence>
<dbReference type="PRINTS" id="PR01036">
    <property type="entry name" value="TCRTETB"/>
</dbReference>
<comment type="subcellular location">
    <subcellularLocation>
        <location evidence="1">Cell membrane</location>
        <topology evidence="1">Multi-pass membrane protein</topology>
    </subcellularLocation>
</comment>
<keyword evidence="2" id="KW-1003">Cell membrane</keyword>
<keyword evidence="9" id="KW-1185">Reference proteome</keyword>
<name>A0ABU9KQH1_9EURY</name>
<protein>
    <submittedName>
        <fullName evidence="8">MFS transporter</fullName>
    </submittedName>
</protein>
<proteinExistence type="predicted"/>
<evidence type="ECO:0000256" key="1">
    <source>
        <dbReference type="ARBA" id="ARBA00004651"/>
    </source>
</evidence>
<keyword evidence="5 6" id="KW-0472">Membrane</keyword>
<feature type="transmembrane region" description="Helical" evidence="6">
    <location>
        <begin position="98"/>
        <end position="123"/>
    </location>
</feature>
<evidence type="ECO:0000313" key="8">
    <source>
        <dbReference type="EMBL" id="MEL4304634.1"/>
    </source>
</evidence>
<feature type="transmembrane region" description="Helical" evidence="6">
    <location>
        <begin position="135"/>
        <end position="156"/>
    </location>
</feature>
<dbReference type="Gene3D" id="1.20.1250.20">
    <property type="entry name" value="MFS general substrate transporter like domains"/>
    <property type="match status" value="1"/>
</dbReference>
<accession>A0ABU9KQH1</accession>
<evidence type="ECO:0000256" key="3">
    <source>
        <dbReference type="ARBA" id="ARBA00022692"/>
    </source>
</evidence>
<comment type="caution">
    <text evidence="8">The sequence shown here is derived from an EMBL/GenBank/DDBJ whole genome shotgun (WGS) entry which is preliminary data.</text>
</comment>
<evidence type="ECO:0000313" key="9">
    <source>
        <dbReference type="Proteomes" id="UP001396646"/>
    </source>
</evidence>
<dbReference type="PANTHER" id="PTHR43124:SF3">
    <property type="entry name" value="CHLORAMPHENICOL EFFLUX PUMP RV0191"/>
    <property type="match status" value="1"/>
</dbReference>
<feature type="transmembrane region" description="Helical" evidence="6">
    <location>
        <begin position="242"/>
        <end position="260"/>
    </location>
</feature>
<evidence type="ECO:0000256" key="5">
    <source>
        <dbReference type="ARBA" id="ARBA00023136"/>
    </source>
</evidence>
<sequence>MDFRNTHLLMLCIIAFFAMAGGAILAPVLPEMVEPLQTTPHEVGLLMSVYTISTAIFTLIIGHFIDRVNRKKILVPCLMIYGLMGLISYFVSDLQSLLILRFIQGIGVAGMMSLAMLVIGDVYKSLESVQAMSKISIAIAIGSISAPLIGGGLAILGWNYPFLFYAIALPFAFVVITFLPETRVQKGNVNHKGIFDVLTTLKEFRLIYTVFLSFAIFFLLYSLVIYVPFMLKDVFGYTAKEAGLMLAFQGIAVILMASRVKKLAGKYSMTRVIAVGFLLVGLAIISISFAHSIATVLVLLLLFGAGFGLAQTANDAQIIQISPSESRGGVLSIHNTMKYVGQSLSPIVLGIVLLNFDLDTVFIASGSFGLLVALMTYFMKKHFENSVDVTIKDTEISLSDSSLCDSLDDVL</sequence>
<dbReference type="InterPro" id="IPR020846">
    <property type="entry name" value="MFS_dom"/>
</dbReference>
<dbReference type="InterPro" id="IPR011701">
    <property type="entry name" value="MFS"/>
</dbReference>
<feature type="transmembrane region" description="Helical" evidence="6">
    <location>
        <begin position="162"/>
        <end position="179"/>
    </location>
</feature>
<keyword evidence="4 6" id="KW-1133">Transmembrane helix</keyword>
<evidence type="ECO:0000256" key="2">
    <source>
        <dbReference type="ARBA" id="ARBA00022475"/>
    </source>
</evidence>
<feature type="transmembrane region" description="Helical" evidence="6">
    <location>
        <begin position="7"/>
        <end position="29"/>
    </location>
</feature>
<dbReference type="CDD" id="cd17473">
    <property type="entry name" value="MFS_arabinose_efflux_permease_like"/>
    <property type="match status" value="1"/>
</dbReference>
<reference evidence="8 9" key="1">
    <citation type="submission" date="2024-04" db="EMBL/GenBank/DDBJ databases">
        <title>Methanococcoides sp. LMO-2.</title>
        <authorList>
            <person name="Liang L."/>
        </authorList>
    </citation>
    <scope>NUCLEOTIDE SEQUENCE [LARGE SCALE GENOMIC DNA]</scope>
    <source>
        <strain evidence="8 9">LMO-2</strain>
    </source>
</reference>
<gene>
    <name evidence="8" type="ORF">WOA13_02105</name>
</gene>
<organism evidence="8 9">
    <name type="scientific">Methanococcoides cohabitans</name>
    <dbReference type="NCBI Taxonomy" id="3136559"/>
    <lineage>
        <taxon>Archaea</taxon>
        <taxon>Methanobacteriati</taxon>
        <taxon>Methanobacteriota</taxon>
        <taxon>Stenosarchaea group</taxon>
        <taxon>Methanomicrobia</taxon>
        <taxon>Methanosarcinales</taxon>
        <taxon>Methanosarcinaceae</taxon>
        <taxon>Methanococcoides</taxon>
    </lineage>
</organism>
<feature type="transmembrane region" description="Helical" evidence="6">
    <location>
        <begin position="206"/>
        <end position="230"/>
    </location>
</feature>
<feature type="transmembrane region" description="Helical" evidence="6">
    <location>
        <begin position="347"/>
        <end position="374"/>
    </location>
</feature>
<dbReference type="PROSITE" id="PS50850">
    <property type="entry name" value="MFS"/>
    <property type="match status" value="1"/>
</dbReference>
<keyword evidence="3 6" id="KW-0812">Transmembrane</keyword>
<dbReference type="InterPro" id="IPR050189">
    <property type="entry name" value="MFS_Efflux_Transporters"/>
</dbReference>